<evidence type="ECO:0000256" key="7">
    <source>
        <dbReference type="SAM" id="Phobius"/>
    </source>
</evidence>
<keyword evidence="3 7" id="KW-0472">Membrane</keyword>
<evidence type="ECO:0000256" key="1">
    <source>
        <dbReference type="ARBA" id="ARBA00004236"/>
    </source>
</evidence>
<dbReference type="PANTHER" id="PTHR32089">
    <property type="entry name" value="METHYL-ACCEPTING CHEMOTAXIS PROTEIN MCPB"/>
    <property type="match status" value="1"/>
</dbReference>
<proteinExistence type="inferred from homology"/>
<comment type="subcellular location">
    <subcellularLocation>
        <location evidence="1">Cell membrane</location>
    </subcellularLocation>
</comment>
<evidence type="ECO:0000256" key="3">
    <source>
        <dbReference type="ARBA" id="ARBA00023136"/>
    </source>
</evidence>
<dbReference type="SMART" id="SM00283">
    <property type="entry name" value="MA"/>
    <property type="match status" value="1"/>
</dbReference>
<dbReference type="InterPro" id="IPR004089">
    <property type="entry name" value="MCPsignal_dom"/>
</dbReference>
<dbReference type="Gene3D" id="6.10.340.10">
    <property type="match status" value="1"/>
</dbReference>
<feature type="domain" description="HAMP" evidence="9">
    <location>
        <begin position="207"/>
        <end position="260"/>
    </location>
</feature>
<dbReference type="InterPro" id="IPR003660">
    <property type="entry name" value="HAMP_dom"/>
</dbReference>
<sequence>MKHVLAFKSIRAKLMASFLFITLLVFGFGVYLISSIGTMGDHTKKLAEEDIPLLSSDFSLLGILTQQQSELRGYLLTGEVKYKEIYFGLKEPSLSIQAELVKVSDSPVIDDVAAQTESVYKIIEEEFFPAYEQGNIEEAKQLLNNEIEPVLVKTVEQMTEIALARSEKSKNNGEEASKQAELTSTTAIGFGFLLLIIVILVSILISRNIAKPINQLKMRMDDIASGDLSHEPLITTSQDQIGMLVQASNDVNEHLRDMLQKIGEVSDSLSTQSGNLTHISKEVNESSNQVATTMQELAKGSETQAGISQEVLASMTSFSNKIKEANSRGESVFSSSQQVTGLTTEGSKLMTSSITQMGLIDSIVKEAVQKVMGLDKKSQEISKLVAVIKAIAEQTNLLALNAAIEAARAGEQGKGFAVVADEVRKLAEQVSISVTDITQIVTMIQQETESVTQSLQNGYKEVEKGKEQIITTGHTFEQIDSSLSEVAVGVKFISENLGDLAENSDIINQSIEEIASVSEQSAAGIEETAASADQSNHSMKQVSTSATSLSHLANDLKELMQRFKL</sequence>
<evidence type="ECO:0000313" key="10">
    <source>
        <dbReference type="EMBL" id="MCV9884435.1"/>
    </source>
</evidence>
<keyword evidence="11" id="KW-1185">Reference proteome</keyword>
<dbReference type="CDD" id="cd06225">
    <property type="entry name" value="HAMP"/>
    <property type="match status" value="1"/>
</dbReference>
<dbReference type="SMART" id="SM00304">
    <property type="entry name" value="HAMP"/>
    <property type="match status" value="1"/>
</dbReference>
<evidence type="ECO:0000259" key="9">
    <source>
        <dbReference type="PROSITE" id="PS50885"/>
    </source>
</evidence>
<evidence type="ECO:0000256" key="2">
    <source>
        <dbReference type="ARBA" id="ARBA00022475"/>
    </source>
</evidence>
<feature type="transmembrane region" description="Helical" evidence="7">
    <location>
        <begin position="12"/>
        <end position="33"/>
    </location>
</feature>
<keyword evidence="7" id="KW-0812">Transmembrane</keyword>
<dbReference type="Proteomes" id="UP001526147">
    <property type="component" value="Unassembled WGS sequence"/>
</dbReference>
<dbReference type="PROSITE" id="PS50111">
    <property type="entry name" value="CHEMOTAXIS_TRANSDUC_2"/>
    <property type="match status" value="1"/>
</dbReference>
<feature type="transmembrane region" description="Helical" evidence="7">
    <location>
        <begin position="187"/>
        <end position="210"/>
    </location>
</feature>
<comment type="caution">
    <text evidence="10">The sequence shown here is derived from an EMBL/GenBank/DDBJ whole genome shotgun (WGS) entry which is preliminary data.</text>
</comment>
<dbReference type="CDD" id="cd11386">
    <property type="entry name" value="MCP_signal"/>
    <property type="match status" value="1"/>
</dbReference>
<keyword evidence="2" id="KW-1003">Cell membrane</keyword>
<dbReference type="PANTHER" id="PTHR32089:SF112">
    <property type="entry name" value="LYSOZYME-LIKE PROTEIN-RELATED"/>
    <property type="match status" value="1"/>
</dbReference>
<comment type="similarity">
    <text evidence="5">Belongs to the methyl-accepting chemotaxis (MCP) protein family.</text>
</comment>
<dbReference type="SUPFAM" id="SSF58104">
    <property type="entry name" value="Methyl-accepting chemotaxis protein (MCP) signaling domain"/>
    <property type="match status" value="1"/>
</dbReference>
<gene>
    <name evidence="10" type="ORF">OIH86_02070</name>
</gene>
<keyword evidence="7" id="KW-1133">Transmembrane helix</keyword>
<evidence type="ECO:0000256" key="4">
    <source>
        <dbReference type="ARBA" id="ARBA00023224"/>
    </source>
</evidence>
<keyword evidence="4 6" id="KW-0807">Transducer</keyword>
<protein>
    <submittedName>
        <fullName evidence="10">Methyl-accepting chemotaxis protein</fullName>
    </submittedName>
</protein>
<dbReference type="Gene3D" id="1.10.287.950">
    <property type="entry name" value="Methyl-accepting chemotaxis protein"/>
    <property type="match status" value="1"/>
</dbReference>
<dbReference type="EMBL" id="JAOYEY010000018">
    <property type="protein sequence ID" value="MCV9884435.1"/>
    <property type="molecule type" value="Genomic_DNA"/>
</dbReference>
<evidence type="ECO:0000256" key="5">
    <source>
        <dbReference type="ARBA" id="ARBA00029447"/>
    </source>
</evidence>
<dbReference type="RefSeq" id="WP_264141395.1">
    <property type="nucleotide sequence ID" value="NZ_JAOYEY010000018.1"/>
</dbReference>
<organism evidence="10 11">
    <name type="scientific">Metabacillus halosaccharovorans</name>
    <dbReference type="NCBI Taxonomy" id="930124"/>
    <lineage>
        <taxon>Bacteria</taxon>
        <taxon>Bacillati</taxon>
        <taxon>Bacillota</taxon>
        <taxon>Bacilli</taxon>
        <taxon>Bacillales</taxon>
        <taxon>Bacillaceae</taxon>
        <taxon>Metabacillus</taxon>
    </lineage>
</organism>
<accession>A0ABT3DBK1</accession>
<dbReference type="Pfam" id="PF00672">
    <property type="entry name" value="HAMP"/>
    <property type="match status" value="1"/>
</dbReference>
<dbReference type="Pfam" id="PF00015">
    <property type="entry name" value="MCPsignal"/>
    <property type="match status" value="1"/>
</dbReference>
<evidence type="ECO:0000256" key="6">
    <source>
        <dbReference type="PROSITE-ProRule" id="PRU00284"/>
    </source>
</evidence>
<feature type="domain" description="Methyl-accepting transducer" evidence="8">
    <location>
        <begin position="279"/>
        <end position="529"/>
    </location>
</feature>
<dbReference type="PROSITE" id="PS50885">
    <property type="entry name" value="HAMP"/>
    <property type="match status" value="1"/>
</dbReference>
<evidence type="ECO:0000259" key="8">
    <source>
        <dbReference type="PROSITE" id="PS50111"/>
    </source>
</evidence>
<evidence type="ECO:0000313" key="11">
    <source>
        <dbReference type="Proteomes" id="UP001526147"/>
    </source>
</evidence>
<name>A0ABT3DBK1_9BACI</name>
<reference evidence="10 11" key="1">
    <citation type="submission" date="2022-10" db="EMBL/GenBank/DDBJ databases">
        <title>Draft genome assembly of moderately radiation resistant bacterium Metabacillus halosaccharovorans.</title>
        <authorList>
            <person name="Pal S."/>
            <person name="Gopinathan A."/>
        </authorList>
    </citation>
    <scope>NUCLEOTIDE SEQUENCE [LARGE SCALE GENOMIC DNA]</scope>
    <source>
        <strain evidence="10 11">VITHBRA001</strain>
    </source>
</reference>